<dbReference type="EMBL" id="BOSL01000006">
    <property type="protein sequence ID" value="GIP53097.1"/>
    <property type="molecule type" value="Genomic_DNA"/>
</dbReference>
<protein>
    <submittedName>
        <fullName evidence="1">Uncharacterized protein</fullName>
    </submittedName>
</protein>
<evidence type="ECO:0000313" key="1">
    <source>
        <dbReference type="EMBL" id="GIP53097.1"/>
    </source>
</evidence>
<keyword evidence="2" id="KW-1185">Reference proteome</keyword>
<comment type="caution">
    <text evidence="1">The sequence shown here is derived from an EMBL/GenBank/DDBJ whole genome shotgun (WGS) entry which is preliminary data.</text>
</comment>
<reference evidence="1 2" key="1">
    <citation type="submission" date="2021-03" db="EMBL/GenBank/DDBJ databases">
        <title>Antimicrobial resistance genes in bacteria isolated from Japanese honey, and their potential for conferring macrolide and lincosamide resistance in the American foulbrood pathogen Paenibacillus larvae.</title>
        <authorList>
            <person name="Okamoto M."/>
            <person name="Kumagai M."/>
            <person name="Kanamori H."/>
            <person name="Takamatsu D."/>
        </authorList>
    </citation>
    <scope>NUCLEOTIDE SEQUENCE [LARGE SCALE GENOMIC DNA]</scope>
    <source>
        <strain evidence="1 2">J42TS3</strain>
    </source>
</reference>
<sequence>MLGYKHFIRTDHGGKVLHGFSTAFESPSGNDIMVNGNAERHFPINVLNAAGEPIYEFIDGKMVAMEKA</sequence>
<accession>A0ABQ4MBT3</accession>
<organism evidence="1 2">
    <name type="scientific">Paenibacillus vini</name>
    <dbReference type="NCBI Taxonomy" id="1476024"/>
    <lineage>
        <taxon>Bacteria</taxon>
        <taxon>Bacillati</taxon>
        <taxon>Bacillota</taxon>
        <taxon>Bacilli</taxon>
        <taxon>Bacillales</taxon>
        <taxon>Paenibacillaceae</taxon>
        <taxon>Paenibacillus</taxon>
    </lineage>
</organism>
<dbReference type="Proteomes" id="UP000679992">
    <property type="component" value="Unassembled WGS sequence"/>
</dbReference>
<evidence type="ECO:0000313" key="2">
    <source>
        <dbReference type="Proteomes" id="UP000679992"/>
    </source>
</evidence>
<proteinExistence type="predicted"/>
<name>A0ABQ4MBT3_9BACL</name>
<gene>
    <name evidence="1" type="ORF">J42TS3_21320</name>
</gene>